<dbReference type="GO" id="GO:0005886">
    <property type="term" value="C:plasma membrane"/>
    <property type="evidence" value="ECO:0007669"/>
    <property type="project" value="UniProtKB-SubCell"/>
</dbReference>
<feature type="transmembrane region" description="Helical" evidence="8">
    <location>
        <begin position="165"/>
        <end position="187"/>
    </location>
</feature>
<name>A0A370NP42_9BURK</name>
<dbReference type="InterPro" id="IPR011701">
    <property type="entry name" value="MFS"/>
</dbReference>
<feature type="transmembrane region" description="Helical" evidence="8">
    <location>
        <begin position="412"/>
        <end position="432"/>
    </location>
</feature>
<evidence type="ECO:0000256" key="2">
    <source>
        <dbReference type="ARBA" id="ARBA00022448"/>
    </source>
</evidence>
<evidence type="ECO:0000256" key="4">
    <source>
        <dbReference type="ARBA" id="ARBA00022692"/>
    </source>
</evidence>
<feature type="transmembrane region" description="Helical" evidence="8">
    <location>
        <begin position="67"/>
        <end position="88"/>
    </location>
</feature>
<dbReference type="PANTHER" id="PTHR43045:SF1">
    <property type="entry name" value="SHIKIMATE TRANSPORTER"/>
    <property type="match status" value="1"/>
</dbReference>
<keyword evidence="5 8" id="KW-1133">Transmembrane helix</keyword>
<evidence type="ECO:0000256" key="3">
    <source>
        <dbReference type="ARBA" id="ARBA00022475"/>
    </source>
</evidence>
<evidence type="ECO:0000256" key="1">
    <source>
        <dbReference type="ARBA" id="ARBA00004651"/>
    </source>
</evidence>
<feature type="domain" description="Major facilitator superfamily (MFS) profile" evidence="9">
    <location>
        <begin position="27"/>
        <end position="438"/>
    </location>
</feature>
<accession>A0A370NP42</accession>
<keyword evidence="2" id="KW-0813">Transport</keyword>
<dbReference type="AlphaFoldDB" id="A0A370NP42"/>
<feature type="transmembrane region" description="Helical" evidence="8">
    <location>
        <begin position="100"/>
        <end position="118"/>
    </location>
</feature>
<evidence type="ECO:0000256" key="8">
    <source>
        <dbReference type="SAM" id="Phobius"/>
    </source>
</evidence>
<dbReference type="GO" id="GO:0022857">
    <property type="term" value="F:transmembrane transporter activity"/>
    <property type="evidence" value="ECO:0007669"/>
    <property type="project" value="InterPro"/>
</dbReference>
<dbReference type="InterPro" id="IPR020846">
    <property type="entry name" value="MFS_dom"/>
</dbReference>
<dbReference type="Proteomes" id="UP000255165">
    <property type="component" value="Unassembled WGS sequence"/>
</dbReference>
<evidence type="ECO:0000256" key="5">
    <source>
        <dbReference type="ARBA" id="ARBA00022989"/>
    </source>
</evidence>
<evidence type="ECO:0000256" key="6">
    <source>
        <dbReference type="ARBA" id="ARBA00023136"/>
    </source>
</evidence>
<keyword evidence="6 8" id="KW-0472">Membrane</keyword>
<organism evidence="10 11">
    <name type="scientific">Cupriavidus lacunae</name>
    <dbReference type="NCBI Taxonomy" id="2666307"/>
    <lineage>
        <taxon>Bacteria</taxon>
        <taxon>Pseudomonadati</taxon>
        <taxon>Pseudomonadota</taxon>
        <taxon>Betaproteobacteria</taxon>
        <taxon>Burkholderiales</taxon>
        <taxon>Burkholderiaceae</taxon>
        <taxon>Cupriavidus</taxon>
    </lineage>
</organism>
<gene>
    <name evidence="10" type="ORF">DN412_26570</name>
</gene>
<dbReference type="InterPro" id="IPR036259">
    <property type="entry name" value="MFS_trans_sf"/>
</dbReference>
<dbReference type="CDD" id="cd17369">
    <property type="entry name" value="MFS_ShiA_like"/>
    <property type="match status" value="1"/>
</dbReference>
<dbReference type="PROSITE" id="PS50850">
    <property type="entry name" value="MFS"/>
    <property type="match status" value="1"/>
</dbReference>
<dbReference type="FunFam" id="1.20.1250.20:FF:000001">
    <property type="entry name" value="Dicarboxylate MFS transporter"/>
    <property type="match status" value="1"/>
</dbReference>
<dbReference type="SUPFAM" id="SSF103473">
    <property type="entry name" value="MFS general substrate transporter"/>
    <property type="match status" value="1"/>
</dbReference>
<comment type="caution">
    <text evidence="10">The sequence shown here is derived from an EMBL/GenBank/DDBJ whole genome shotgun (WGS) entry which is preliminary data.</text>
</comment>
<dbReference type="RefSeq" id="WP_115214322.1">
    <property type="nucleotide sequence ID" value="NZ_QKWJ01000043.1"/>
</dbReference>
<dbReference type="EMBL" id="QKWJ01000043">
    <property type="protein sequence ID" value="RDK07351.1"/>
    <property type="molecule type" value="Genomic_DNA"/>
</dbReference>
<protein>
    <submittedName>
        <fullName evidence="10">MFS transporter</fullName>
    </submittedName>
</protein>
<proteinExistence type="predicted"/>
<keyword evidence="4 8" id="KW-0812">Transmembrane</keyword>
<evidence type="ECO:0000313" key="11">
    <source>
        <dbReference type="Proteomes" id="UP000255165"/>
    </source>
</evidence>
<feature type="transmembrane region" description="Helical" evidence="8">
    <location>
        <begin position="199"/>
        <end position="218"/>
    </location>
</feature>
<feature type="transmembrane region" description="Helical" evidence="8">
    <location>
        <begin position="320"/>
        <end position="339"/>
    </location>
</feature>
<keyword evidence="11" id="KW-1185">Reference proteome</keyword>
<comment type="subcellular location">
    <subcellularLocation>
        <location evidence="1">Cell membrane</location>
        <topology evidence="1">Multi-pass membrane protein</topology>
    </subcellularLocation>
</comment>
<dbReference type="Gene3D" id="1.20.1250.20">
    <property type="entry name" value="MFS general substrate transporter like domains"/>
    <property type="match status" value="2"/>
</dbReference>
<dbReference type="PANTHER" id="PTHR43045">
    <property type="entry name" value="SHIKIMATE TRANSPORTER"/>
    <property type="match status" value="1"/>
</dbReference>
<feature type="transmembrane region" description="Helical" evidence="8">
    <location>
        <begin position="385"/>
        <end position="406"/>
    </location>
</feature>
<feature type="transmembrane region" description="Helical" evidence="8">
    <location>
        <begin position="254"/>
        <end position="277"/>
    </location>
</feature>
<evidence type="ECO:0000313" key="10">
    <source>
        <dbReference type="EMBL" id="RDK07351.1"/>
    </source>
</evidence>
<sequence length="444" mass="47231">MDIYNSDAAGLAPTAHPTSSTNSMGKVVTASVIGTMVEWYDFLLYGTAAALVFNKLFFPALDPLMGTLAALGSFAVGFIARPLGGVIFGHFGDKIGRKTMLMTTMFLMGGGTFSIGLLPTYAQMGIWAPALLILLRIVQGIGIGGEWGGAALMVIEHSPRDKRGFYGSLVQMGFPLGMLASTGIFAYLSRMPDADFLAWGWRIPFLLSAVLVVLGFYIRLKVTESPVFAAASGDGQENPKIPLFEVLTKHRRNLLISIGLKVCEVAWVYILTVFVVVYGTTVLHLPKAVILDGVLLGAGLELFTIPLFGWLSDRWGRRPLYFLGSLFTIAAAYPLFLGIQTGNPVMIALAVALCMNLGHGSMYGPQAALLPELFGTKIRYSGSSLGCQVAAGIGGGLAPMLATALLARQGHFVGVAIMIAVLGIVTLIATAASPETHRDNLYDS</sequence>
<feature type="region of interest" description="Disordered" evidence="7">
    <location>
        <begin position="1"/>
        <end position="23"/>
    </location>
</feature>
<dbReference type="Pfam" id="PF07690">
    <property type="entry name" value="MFS_1"/>
    <property type="match status" value="1"/>
</dbReference>
<evidence type="ECO:0000259" key="9">
    <source>
        <dbReference type="PROSITE" id="PS50850"/>
    </source>
</evidence>
<evidence type="ECO:0000256" key="7">
    <source>
        <dbReference type="SAM" id="MobiDB-lite"/>
    </source>
</evidence>
<reference evidence="11" key="1">
    <citation type="submission" date="2018-06" db="EMBL/GenBank/DDBJ databases">
        <authorList>
            <person name="Feng T."/>
            <person name="Jeon C.O."/>
        </authorList>
    </citation>
    <scope>NUCLEOTIDE SEQUENCE [LARGE SCALE GENOMIC DNA]</scope>
    <source>
        <strain evidence="11">S23</strain>
    </source>
</reference>
<feature type="transmembrane region" description="Helical" evidence="8">
    <location>
        <begin position="124"/>
        <end position="144"/>
    </location>
</feature>
<keyword evidence="3" id="KW-1003">Cell membrane</keyword>
<feature type="transmembrane region" description="Helical" evidence="8">
    <location>
        <begin position="289"/>
        <end position="308"/>
    </location>
</feature>